<dbReference type="SUPFAM" id="SSF52317">
    <property type="entry name" value="Class I glutamine amidotransferase-like"/>
    <property type="match status" value="1"/>
</dbReference>
<sequence length="445" mass="50300">MKAFMLAGVSSGIGKTTISMALMSAFDNVSPFKVGPDYIDPGFHEFITGNPSYNLDIFMMGEAGVRYSFYKHHKNISIIEGVMGLYDGVDNSLDNNSSAHLARFLGVPVILVLDGVGKSTSIAAQVLGYKMLDPRVNIAGVIINKVSSSKSYAIFKEAIERYTGIQCLGFIEKNDTLNISSRHLGLLQANEVEDLREKIELLKNFVLKNINLEEIERIAGEQTYSLDEKKGKIELPLPLSHFKDRYIGRTIAIAKDSAFSFYYKDNIEFLEYMGFYVRYFSPLKDKKVPECDAIYLGGGYPENFAEELSKNKEMIASLRENYEKGKKVLAECGGFMYLSHGIEQTDGKIYSMCALVPCMVNMTNKLDISRFGYISIHKKDGTEMARGHEFHYSKLKTVLEDTRICKAEKKDGRSWDCVFHEKNLYAGYPHIHFFGSYPFIKEVFK</sequence>
<keyword evidence="5 7" id="KW-0460">Magnesium</keyword>
<keyword evidence="3 7" id="KW-0547">Nucleotide-binding</keyword>
<dbReference type="InterPro" id="IPR002586">
    <property type="entry name" value="CobQ/CobB/MinD/ParA_Nub-bd_dom"/>
</dbReference>
<dbReference type="InterPro" id="IPR029062">
    <property type="entry name" value="Class_I_gatase-like"/>
</dbReference>
<evidence type="ECO:0000259" key="8">
    <source>
        <dbReference type="Pfam" id="PF01656"/>
    </source>
</evidence>
<accession>A0A170MWH6</accession>
<evidence type="ECO:0000256" key="6">
    <source>
        <dbReference type="ARBA" id="ARBA00022962"/>
    </source>
</evidence>
<evidence type="ECO:0000256" key="1">
    <source>
        <dbReference type="ARBA" id="ARBA00001946"/>
    </source>
</evidence>
<comment type="catalytic activity">
    <reaction evidence="7">
        <text>cob(II)yrinate + 2 L-glutamine + 2 ATP + 2 H2O = cob(II)yrinate a,c diamide + 2 L-glutamate + 2 ADP + 2 phosphate + 2 H(+)</text>
        <dbReference type="Rhea" id="RHEA:26289"/>
        <dbReference type="ChEBI" id="CHEBI:15377"/>
        <dbReference type="ChEBI" id="CHEBI:15378"/>
        <dbReference type="ChEBI" id="CHEBI:29985"/>
        <dbReference type="ChEBI" id="CHEBI:30616"/>
        <dbReference type="ChEBI" id="CHEBI:43474"/>
        <dbReference type="ChEBI" id="CHEBI:58359"/>
        <dbReference type="ChEBI" id="CHEBI:58537"/>
        <dbReference type="ChEBI" id="CHEBI:58894"/>
        <dbReference type="ChEBI" id="CHEBI:456216"/>
        <dbReference type="EC" id="6.3.5.11"/>
    </reaction>
</comment>
<dbReference type="RefSeq" id="WP_005957302.1">
    <property type="nucleotide sequence ID" value="NZ_CAXOUJ010000023.1"/>
</dbReference>
<keyword evidence="7" id="KW-0169">Cobalamin biosynthesis</keyword>
<dbReference type="HAMAP" id="MF_00027">
    <property type="entry name" value="CobB_CbiA"/>
    <property type="match status" value="1"/>
</dbReference>
<evidence type="ECO:0000256" key="7">
    <source>
        <dbReference type="HAMAP-Rule" id="MF_00027"/>
    </source>
</evidence>
<feature type="site" description="Increases nucleophilicity of active site Cys" evidence="7">
    <location>
        <position position="430"/>
    </location>
</feature>
<dbReference type="NCBIfam" id="TIGR00379">
    <property type="entry name" value="cobB"/>
    <property type="match status" value="1"/>
</dbReference>
<keyword evidence="6 7" id="KW-0315">Glutamine amidotransferase</keyword>
<evidence type="ECO:0000256" key="2">
    <source>
        <dbReference type="ARBA" id="ARBA00022598"/>
    </source>
</evidence>
<comment type="similarity">
    <text evidence="7">Belongs to the CobB/CbiA family.</text>
</comment>
<comment type="miscellaneous">
    <text evidence="7">The a and c carboxylates of cobyrinate are activated for nucleophilic attack via formation of a phosphorylated intermediate by ATP. CbiA catalyzes first the amidation of the c-carboxylate, and then that of the a-carboxylate.</text>
</comment>
<evidence type="ECO:0000259" key="9">
    <source>
        <dbReference type="Pfam" id="PF07685"/>
    </source>
</evidence>
<evidence type="ECO:0000256" key="3">
    <source>
        <dbReference type="ARBA" id="ARBA00022741"/>
    </source>
</evidence>
<comment type="domain">
    <text evidence="7">Comprises of two domains. The C-terminal domain contains the binding site for glutamine and catalyzes the hydrolysis of this substrate to glutamate and ammonia. The N-terminal domain is anticipated to bind ATP and cobyrinate and catalyzes the ultimate synthesis of the diamide product. The ammonia produced via the glutaminase domain is probably translocated to the adjacent domain via a molecular tunnel, where it reacts with an activated intermediate.</text>
</comment>
<evidence type="ECO:0000256" key="5">
    <source>
        <dbReference type="ARBA" id="ARBA00022842"/>
    </source>
</evidence>
<dbReference type="GO" id="GO:0042242">
    <property type="term" value="F:cobyrinic acid a,c-diamide synthase activity"/>
    <property type="evidence" value="ECO:0007669"/>
    <property type="project" value="UniProtKB-UniRule"/>
</dbReference>
<dbReference type="InterPro" id="IPR011698">
    <property type="entry name" value="GATase_3"/>
</dbReference>
<dbReference type="PANTHER" id="PTHR43873:SF1">
    <property type="entry name" value="COBYRINATE A,C-DIAMIDE SYNTHASE"/>
    <property type="match status" value="1"/>
</dbReference>
<keyword evidence="4 7" id="KW-0067">ATP-binding</keyword>
<dbReference type="GO" id="GO:0005524">
    <property type="term" value="F:ATP binding"/>
    <property type="evidence" value="ECO:0007669"/>
    <property type="project" value="UniProtKB-UniRule"/>
</dbReference>
<dbReference type="InterPro" id="IPR004484">
    <property type="entry name" value="CbiA/CobB_synth"/>
</dbReference>
<dbReference type="AlphaFoldDB" id="A0A170MWH6"/>
<evidence type="ECO:0000256" key="4">
    <source>
        <dbReference type="ARBA" id="ARBA00022840"/>
    </source>
</evidence>
<keyword evidence="2 7" id="KW-0436">Ligase</keyword>
<evidence type="ECO:0000313" key="10">
    <source>
        <dbReference type="EMBL" id="KYL03611.1"/>
    </source>
</evidence>
<dbReference type="PROSITE" id="PS51274">
    <property type="entry name" value="GATASE_COBBQ"/>
    <property type="match status" value="1"/>
</dbReference>
<dbReference type="Pfam" id="PF01656">
    <property type="entry name" value="CbiA"/>
    <property type="match status" value="1"/>
</dbReference>
<name>A0A170MWH6_9FUSO</name>
<dbReference type="SUPFAM" id="SSF52540">
    <property type="entry name" value="P-loop containing nucleoside triphosphate hydrolases"/>
    <property type="match status" value="1"/>
</dbReference>
<dbReference type="EC" id="6.3.5.11" evidence="7"/>
<feature type="active site" description="Nucleophile" evidence="7">
    <location>
        <position position="332"/>
    </location>
</feature>
<gene>
    <name evidence="7" type="primary">cbiA</name>
    <name evidence="10" type="ORF">A2J07_06020</name>
</gene>
<dbReference type="Pfam" id="PF07685">
    <property type="entry name" value="GATase_3"/>
    <property type="match status" value="1"/>
</dbReference>
<dbReference type="PANTHER" id="PTHR43873">
    <property type="entry name" value="COBYRINATE A,C-DIAMIDE SYNTHASE"/>
    <property type="match status" value="1"/>
</dbReference>
<dbReference type="CDD" id="cd05388">
    <property type="entry name" value="CobB_N"/>
    <property type="match status" value="1"/>
</dbReference>
<dbReference type="UniPathway" id="UPA00148">
    <property type="reaction ID" value="UER00231"/>
</dbReference>
<dbReference type="eggNOG" id="COG1797">
    <property type="taxonomic scope" value="Bacteria"/>
</dbReference>
<comment type="cofactor">
    <cofactor evidence="1 7">
        <name>Mg(2+)</name>
        <dbReference type="ChEBI" id="CHEBI:18420"/>
    </cofactor>
</comment>
<dbReference type="EMBL" id="LVEA01000042">
    <property type="protein sequence ID" value="KYL03611.1"/>
    <property type="molecule type" value="Genomic_DNA"/>
</dbReference>
<dbReference type="Gene3D" id="3.40.50.300">
    <property type="entry name" value="P-loop containing nucleotide triphosphate hydrolases"/>
    <property type="match status" value="1"/>
</dbReference>
<comment type="function">
    <text evidence="7">Catalyzes the ATP-dependent amidation of the two carboxylate groups at positions a and c of cobyrinate, using either L-glutamine or ammonia as the nitrogen source.</text>
</comment>
<reference evidence="10 11" key="1">
    <citation type="submission" date="2016-03" db="EMBL/GenBank/DDBJ databases">
        <title>Comparative genomics of human isolates of Fusobacterium necrophorum.</title>
        <authorList>
            <person name="Jensen A."/>
            <person name="Bank S."/>
            <person name="Andersen P.S."/>
            <person name="Kristensen L.H."/>
            <person name="Prag J."/>
        </authorList>
    </citation>
    <scope>NUCLEOTIDE SEQUENCE [LARGE SCALE GENOMIC DNA]</scope>
    <source>
        <strain evidence="10 11">LS_1264</strain>
    </source>
</reference>
<dbReference type="CDD" id="cd03130">
    <property type="entry name" value="GATase1_CobB"/>
    <property type="match status" value="1"/>
</dbReference>
<feature type="domain" description="CobQ/CobB/MinD/ParA nucleotide binding" evidence="8">
    <location>
        <begin position="5"/>
        <end position="181"/>
    </location>
</feature>
<dbReference type="NCBIfam" id="NF002204">
    <property type="entry name" value="PRK01077.1"/>
    <property type="match status" value="1"/>
</dbReference>
<comment type="caution">
    <text evidence="10">The sequence shown here is derived from an EMBL/GenBank/DDBJ whole genome shotgun (WGS) entry which is preliminary data.</text>
</comment>
<dbReference type="KEGG" id="fnf:BSQ88_01130"/>
<dbReference type="Gene3D" id="3.40.50.880">
    <property type="match status" value="1"/>
</dbReference>
<feature type="domain" description="CobB/CobQ-like glutamine amidotransferase" evidence="9">
    <location>
        <begin position="250"/>
        <end position="435"/>
    </location>
</feature>
<comment type="pathway">
    <text evidence="7">Cofactor biosynthesis; adenosylcobalamin biosynthesis; cob(II)yrinate a,c-diamide from sirohydrochlorin (anaerobic route): step 10/10.</text>
</comment>
<protein>
    <recommendedName>
        <fullName evidence="7">Cobyrinate a,c-diamide synthase</fullName>
        <ecNumber evidence="7">6.3.5.11</ecNumber>
    </recommendedName>
    <alternativeName>
        <fullName evidence="7">Cobyrinic acid a,c-diamide synthetase</fullName>
    </alternativeName>
</protein>
<dbReference type="GO" id="GO:0009236">
    <property type="term" value="P:cobalamin biosynthetic process"/>
    <property type="evidence" value="ECO:0007669"/>
    <property type="project" value="UniProtKB-UniRule"/>
</dbReference>
<proteinExistence type="inferred from homology"/>
<dbReference type="InterPro" id="IPR027417">
    <property type="entry name" value="P-loop_NTPase"/>
</dbReference>
<dbReference type="Proteomes" id="UP000075816">
    <property type="component" value="Unassembled WGS sequence"/>
</dbReference>
<evidence type="ECO:0000313" key="11">
    <source>
        <dbReference type="Proteomes" id="UP000075816"/>
    </source>
</evidence>
<organism evidence="10 11">
    <name type="scientific">Fusobacterium necrophorum subsp. funduliforme</name>
    <dbReference type="NCBI Taxonomy" id="143387"/>
    <lineage>
        <taxon>Bacteria</taxon>
        <taxon>Fusobacteriati</taxon>
        <taxon>Fusobacteriota</taxon>
        <taxon>Fusobacteriia</taxon>
        <taxon>Fusobacteriales</taxon>
        <taxon>Fusobacteriaceae</taxon>
        <taxon>Fusobacterium</taxon>
    </lineage>
</organism>